<evidence type="ECO:0000313" key="6">
    <source>
        <dbReference type="EMBL" id="RJG00343.1"/>
    </source>
</evidence>
<dbReference type="Pfam" id="PF08706">
    <property type="entry name" value="D5_N"/>
    <property type="match status" value="1"/>
</dbReference>
<reference evidence="7" key="1">
    <citation type="submission" date="2018-09" db="EMBL/GenBank/DDBJ databases">
        <authorList>
            <person name="Zhu H."/>
        </authorList>
    </citation>
    <scope>NUCLEOTIDE SEQUENCE [LARGE SCALE GENOMIC DNA]</scope>
    <source>
        <strain evidence="7">K1S02-23</strain>
    </source>
</reference>
<accession>A0A3A3FVW5</accession>
<proteinExistence type="predicted"/>
<evidence type="ECO:0000313" key="7">
    <source>
        <dbReference type="Proteomes" id="UP000266327"/>
    </source>
</evidence>
<comment type="caution">
    <text evidence="6">The sequence shown here is derived from an EMBL/GenBank/DDBJ whole genome shotgun (WGS) entry which is preliminary data.</text>
</comment>
<evidence type="ECO:0000259" key="5">
    <source>
        <dbReference type="PROSITE" id="PS51206"/>
    </source>
</evidence>
<dbReference type="RefSeq" id="WP_119783797.1">
    <property type="nucleotide sequence ID" value="NZ_QYUQ01000002.1"/>
</dbReference>
<organism evidence="6 7">
    <name type="scientific">Noviherbaspirillum sedimenti</name>
    <dbReference type="NCBI Taxonomy" id="2320865"/>
    <lineage>
        <taxon>Bacteria</taxon>
        <taxon>Pseudomonadati</taxon>
        <taxon>Pseudomonadota</taxon>
        <taxon>Betaproteobacteria</taxon>
        <taxon>Burkholderiales</taxon>
        <taxon>Oxalobacteraceae</taxon>
        <taxon>Noviherbaspirillum</taxon>
    </lineage>
</organism>
<dbReference type="Proteomes" id="UP000266327">
    <property type="component" value="Unassembled WGS sequence"/>
</dbReference>
<dbReference type="InterPro" id="IPR014015">
    <property type="entry name" value="Helicase_SF3_DNA-vir"/>
</dbReference>
<gene>
    <name evidence="6" type="ORF">D3878_01090</name>
</gene>
<evidence type="ECO:0000256" key="3">
    <source>
        <dbReference type="ARBA" id="ARBA00022840"/>
    </source>
</evidence>
<keyword evidence="2" id="KW-0378">Hydrolase</keyword>
<dbReference type="InterPro" id="IPR006500">
    <property type="entry name" value="Helicase_put_C_phage/plasmid"/>
</dbReference>
<dbReference type="OrthoDB" id="5959484at2"/>
<dbReference type="PROSITE" id="PS51206">
    <property type="entry name" value="SF3_HELICASE_1"/>
    <property type="match status" value="1"/>
</dbReference>
<name>A0A3A3FVW5_9BURK</name>
<protein>
    <recommendedName>
        <fullName evidence="5">SF3 helicase domain-containing protein</fullName>
    </recommendedName>
</protein>
<dbReference type="InterPro" id="IPR014818">
    <property type="entry name" value="Phage/plasmid_primase_P4_C"/>
</dbReference>
<evidence type="ECO:0000256" key="4">
    <source>
        <dbReference type="SAM" id="MobiDB-lite"/>
    </source>
</evidence>
<dbReference type="SMART" id="SM00885">
    <property type="entry name" value="D5_N"/>
    <property type="match status" value="1"/>
</dbReference>
<evidence type="ECO:0000256" key="2">
    <source>
        <dbReference type="ARBA" id="ARBA00022801"/>
    </source>
</evidence>
<dbReference type="InterPro" id="IPR051620">
    <property type="entry name" value="ORF904-like_C"/>
</dbReference>
<keyword evidence="3" id="KW-0067">ATP-binding</keyword>
<dbReference type="GO" id="GO:0005524">
    <property type="term" value="F:ATP binding"/>
    <property type="evidence" value="ECO:0007669"/>
    <property type="project" value="UniProtKB-KW"/>
</dbReference>
<feature type="region of interest" description="Disordered" evidence="4">
    <location>
        <begin position="1"/>
        <end position="30"/>
    </location>
</feature>
<dbReference type="PANTHER" id="PTHR35372">
    <property type="entry name" value="ATP BINDING PROTEIN-RELATED"/>
    <property type="match status" value="1"/>
</dbReference>
<dbReference type="GO" id="GO:0016787">
    <property type="term" value="F:hydrolase activity"/>
    <property type="evidence" value="ECO:0007669"/>
    <property type="project" value="UniProtKB-KW"/>
</dbReference>
<dbReference type="NCBIfam" id="TIGR01613">
    <property type="entry name" value="primase_Cterm"/>
    <property type="match status" value="1"/>
</dbReference>
<dbReference type="AlphaFoldDB" id="A0A3A3FVW5"/>
<sequence length="819" mass="89956">MTHQKESPRMAAGGGENFAATFDESHKPDTFRSSDKLQVITLDIRRAIADNNLFALNHTLRELTLSGADNIPAKLREFKAWVLWRATAINPSTGKFTKVPAYPGTKANRTGEQGSPKDLANLGAFDEVRAALVADPSFAGWGLAMLPQLGLVALDVDGCINDGAMPHDVGLITDNTYCEISPSGTGIRAFWTGEATNRKNANGELYAQKQFVTITGNRVDNTHCLFGEDSPATLDAPTRQELERRCASTTGKKSTSARLKEKAENDPYLQAIKRAGLYERAMSGGAHSIRCPFEEKHGDFGRPGGDGDTVYFQPHTNGEPEPRIFCQHTHGNDQDAYWQAIGFDNRAEGLIDADDDTAAQSDVKNARLLASALLKKRFVFEHGGRGWMQFKSGVYVICALGEAMEAAKGLGVDIIKNAPSDPEKFKRTMALAQRAMSAAGIKAALQLAESDPRIAVKPADFDTDPDLLNVLNGVVHLPTGELRPHDPAQFMSKQCPVIYDPAAAAPIWEKTIYSISNEDRDWVDFFQRAVGYSLSGYVNEEVMFFLLGVGANGKSLVCNVMRRVSGNYASVAPTNFLMTSKRDGESATPALASLQSVRIVQANEVEAGAQLSAQMAKVATSTDAISARHLYGRQFAFIPTHTLWVRGNHKPIITDNDEGIWRRVVLIPFDRHFSPEEKDVMLEEKIMREASGVLAWMVRGHLAYKQHGLRRARRVEAASLAYRAESDLVSQWIDERAIREAGATCAQADAYFNYRTWCVEQGLRPMAKKSLTSALIERGFSCGQESTGGRRRTYRGLKSAVSYGFEDEISNPFAQDAQD</sequence>
<dbReference type="EMBL" id="QYUQ01000002">
    <property type="protein sequence ID" value="RJG00343.1"/>
    <property type="molecule type" value="Genomic_DNA"/>
</dbReference>
<dbReference type="InterPro" id="IPR027417">
    <property type="entry name" value="P-loop_NTPase"/>
</dbReference>
<evidence type="ECO:0000256" key="1">
    <source>
        <dbReference type="ARBA" id="ARBA00022741"/>
    </source>
</evidence>
<dbReference type="Gene3D" id="3.40.50.300">
    <property type="entry name" value="P-loop containing nucleotide triphosphate hydrolases"/>
    <property type="match status" value="1"/>
</dbReference>
<dbReference type="PANTHER" id="PTHR35372:SF2">
    <property type="entry name" value="SF3 HELICASE DOMAIN-CONTAINING PROTEIN"/>
    <property type="match status" value="1"/>
</dbReference>
<keyword evidence="1" id="KW-0547">Nucleotide-binding</keyword>
<feature type="domain" description="SF3 helicase" evidence="5">
    <location>
        <begin position="521"/>
        <end position="682"/>
    </location>
</feature>
<keyword evidence="7" id="KW-1185">Reference proteome</keyword>